<dbReference type="PANTHER" id="PTHR43178">
    <property type="entry name" value="DIHYDROLIPOAMIDE ACETYLTRANSFERASE COMPONENT OF PYRUVATE DEHYDROGENASE COMPLEX"/>
    <property type="match status" value="1"/>
</dbReference>
<evidence type="ECO:0000256" key="4">
    <source>
        <dbReference type="ARBA" id="ARBA00022823"/>
    </source>
</evidence>
<evidence type="ECO:0000259" key="6">
    <source>
        <dbReference type="PROSITE" id="PS50968"/>
    </source>
</evidence>
<name>A0A6J5YZJ7_9ZZZZ</name>
<dbReference type="GO" id="GO:0016407">
    <property type="term" value="F:acetyltransferase activity"/>
    <property type="evidence" value="ECO:0007669"/>
    <property type="project" value="TreeGrafter"/>
</dbReference>
<dbReference type="Pfam" id="PF00198">
    <property type="entry name" value="2-oxoacid_dh"/>
    <property type="match status" value="1"/>
</dbReference>
<dbReference type="GO" id="GO:0005737">
    <property type="term" value="C:cytoplasm"/>
    <property type="evidence" value="ECO:0007669"/>
    <property type="project" value="TreeGrafter"/>
</dbReference>
<dbReference type="PANTHER" id="PTHR43178:SF5">
    <property type="entry name" value="LIPOAMIDE ACYLTRANSFERASE COMPONENT OF BRANCHED-CHAIN ALPHA-KETO ACID DEHYDROGENASE COMPLEX, MITOCHONDRIAL"/>
    <property type="match status" value="1"/>
</dbReference>
<proteinExistence type="inferred from homology"/>
<sequence length="413" mass="43052">MSDFEFLLPDVGEGIAEAEIIDWLVKVGDVVTVDQVVAVIETDKSQIEMPIPVAGTVSVLCGNPGDVLKVGSPLIKVTLGSGSSASAPISGDISAPAAVADVNIGKVSATPADSGVQLLGRIQASPSTRKLAASMGVNIAQVIGTGDNGRVTQEDVRAFISDPQPAVSVAKTVSPSSVSTFVEVPGISTTRKLQGVRRAIAHSMTSALQIPHILEFKEIDATSLLNARALLAKHMKLEKVSVTPLLLRACVVALQKHPNLNARYNVEKEELTEYESVRLGLATATDDGLMVPVIANAETLTASEMSAEIDILVAAAKSRTARPDQLNGSTFTMTNFGSFGTWLGTPVIRPPEVAIAGFGRVSDQVIAVAGVPVVRPVLPIVVAVDHRINDGAHLGAFVTTLAQVLLDAESLVS</sequence>
<dbReference type="EMBL" id="CAESAJ010000043">
    <property type="protein sequence ID" value="CAB4335674.1"/>
    <property type="molecule type" value="Genomic_DNA"/>
</dbReference>
<comment type="similarity">
    <text evidence="2">Belongs to the 2-oxoacid dehydrogenase family.</text>
</comment>
<dbReference type="InterPro" id="IPR001078">
    <property type="entry name" value="2-oxoacid_DH_actylTfrase"/>
</dbReference>
<dbReference type="Gene3D" id="2.40.50.100">
    <property type="match status" value="1"/>
</dbReference>
<organism evidence="8">
    <name type="scientific">freshwater metagenome</name>
    <dbReference type="NCBI Taxonomy" id="449393"/>
    <lineage>
        <taxon>unclassified sequences</taxon>
        <taxon>metagenomes</taxon>
        <taxon>ecological metagenomes</taxon>
    </lineage>
</organism>
<evidence type="ECO:0000256" key="1">
    <source>
        <dbReference type="ARBA" id="ARBA00001938"/>
    </source>
</evidence>
<evidence type="ECO:0000259" key="7">
    <source>
        <dbReference type="PROSITE" id="PS51826"/>
    </source>
</evidence>
<dbReference type="InterPro" id="IPR036625">
    <property type="entry name" value="E3-bd_dom_sf"/>
</dbReference>
<dbReference type="Gene3D" id="3.30.559.10">
    <property type="entry name" value="Chloramphenicol acetyltransferase-like domain"/>
    <property type="match status" value="1"/>
</dbReference>
<dbReference type="InterPro" id="IPR004167">
    <property type="entry name" value="PSBD"/>
</dbReference>
<dbReference type="SUPFAM" id="SSF52777">
    <property type="entry name" value="CoA-dependent acyltransferases"/>
    <property type="match status" value="1"/>
</dbReference>
<dbReference type="InterPro" id="IPR023213">
    <property type="entry name" value="CAT-like_dom_sf"/>
</dbReference>
<dbReference type="Pfam" id="PF02817">
    <property type="entry name" value="E3_binding"/>
    <property type="match status" value="1"/>
</dbReference>
<dbReference type="SUPFAM" id="SSF47005">
    <property type="entry name" value="Peripheral subunit-binding domain of 2-oxo acid dehydrogenase complex"/>
    <property type="match status" value="1"/>
</dbReference>
<dbReference type="GO" id="GO:0031405">
    <property type="term" value="F:lipoic acid binding"/>
    <property type="evidence" value="ECO:0007669"/>
    <property type="project" value="TreeGrafter"/>
</dbReference>
<reference evidence="8" key="1">
    <citation type="submission" date="2020-05" db="EMBL/GenBank/DDBJ databases">
        <authorList>
            <person name="Chiriac C."/>
            <person name="Salcher M."/>
            <person name="Ghai R."/>
            <person name="Kavagutti S V."/>
        </authorList>
    </citation>
    <scope>NUCLEOTIDE SEQUENCE</scope>
</reference>
<dbReference type="Pfam" id="PF00364">
    <property type="entry name" value="Biotin_lipoyl"/>
    <property type="match status" value="1"/>
</dbReference>
<dbReference type="InterPro" id="IPR000089">
    <property type="entry name" value="Biotin_lipoyl"/>
</dbReference>
<dbReference type="InterPro" id="IPR011053">
    <property type="entry name" value="Single_hybrid_motif"/>
</dbReference>
<dbReference type="AlphaFoldDB" id="A0A6J5YZJ7"/>
<gene>
    <name evidence="8" type="ORF">UFOPK3770_00546</name>
</gene>
<keyword evidence="4" id="KW-0450">Lipoyl</keyword>
<dbReference type="Gene3D" id="4.10.320.10">
    <property type="entry name" value="E3-binding domain"/>
    <property type="match status" value="1"/>
</dbReference>
<evidence type="ECO:0000256" key="2">
    <source>
        <dbReference type="ARBA" id="ARBA00007317"/>
    </source>
</evidence>
<dbReference type="SUPFAM" id="SSF51230">
    <property type="entry name" value="Single hybrid motif"/>
    <property type="match status" value="1"/>
</dbReference>
<accession>A0A6J5YZJ7</accession>
<comment type="cofactor">
    <cofactor evidence="1">
        <name>(R)-lipoate</name>
        <dbReference type="ChEBI" id="CHEBI:83088"/>
    </cofactor>
</comment>
<evidence type="ECO:0000256" key="3">
    <source>
        <dbReference type="ARBA" id="ARBA00022679"/>
    </source>
</evidence>
<dbReference type="InterPro" id="IPR003016">
    <property type="entry name" value="2-oxoA_DH_lipoyl-BS"/>
</dbReference>
<keyword evidence="5" id="KW-0012">Acyltransferase</keyword>
<feature type="domain" description="Lipoyl-binding" evidence="6">
    <location>
        <begin position="3"/>
        <end position="78"/>
    </location>
</feature>
<evidence type="ECO:0000313" key="8">
    <source>
        <dbReference type="EMBL" id="CAB4335674.1"/>
    </source>
</evidence>
<dbReference type="InterPro" id="IPR050743">
    <property type="entry name" value="2-oxoacid_DH_E2_comp"/>
</dbReference>
<protein>
    <submittedName>
        <fullName evidence="8">Unannotated protein</fullName>
    </submittedName>
</protein>
<feature type="domain" description="Peripheral subunit-binding (PSBD)" evidence="7">
    <location>
        <begin position="123"/>
        <end position="160"/>
    </location>
</feature>
<dbReference type="CDD" id="cd06849">
    <property type="entry name" value="lipoyl_domain"/>
    <property type="match status" value="1"/>
</dbReference>
<dbReference type="PROSITE" id="PS50968">
    <property type="entry name" value="BIOTINYL_LIPOYL"/>
    <property type="match status" value="1"/>
</dbReference>
<dbReference type="PROSITE" id="PS51826">
    <property type="entry name" value="PSBD"/>
    <property type="match status" value="1"/>
</dbReference>
<dbReference type="PROSITE" id="PS00189">
    <property type="entry name" value="LIPOYL"/>
    <property type="match status" value="1"/>
</dbReference>
<evidence type="ECO:0000256" key="5">
    <source>
        <dbReference type="ARBA" id="ARBA00023315"/>
    </source>
</evidence>
<keyword evidence="3" id="KW-0808">Transferase</keyword>